<dbReference type="EMBL" id="CP081960">
    <property type="protein sequence ID" value="QZP39419.1"/>
    <property type="molecule type" value="Genomic_DNA"/>
</dbReference>
<name>A0A8T8WHT0_9EURY</name>
<dbReference type="KEGG" id="hmp:K6T50_17685"/>
<evidence type="ECO:0000259" key="1">
    <source>
        <dbReference type="Pfam" id="PF18545"/>
    </source>
</evidence>
<evidence type="ECO:0000313" key="2">
    <source>
        <dbReference type="EMBL" id="QZP39419.1"/>
    </source>
</evidence>
<dbReference type="RefSeq" id="WP_222609168.1">
    <property type="nucleotide sequence ID" value="NZ_CP081960.1"/>
</dbReference>
<evidence type="ECO:0000313" key="3">
    <source>
        <dbReference type="Proteomes" id="UP000826254"/>
    </source>
</evidence>
<gene>
    <name evidence="2" type="ORF">K6T50_17685</name>
</gene>
<sequence length="80" mass="9070">MSLNRDITTSIVEAISECEGIDTSDPTCTLYEYIDIDAIETLAARDDIEWRLHFRVKENTVVIDSQDRVTVHSVTATDDH</sequence>
<dbReference type="Proteomes" id="UP000826254">
    <property type="component" value="Plasmid unnamed2"/>
</dbReference>
<protein>
    <recommendedName>
        <fullName evidence="1">Halobacterial output domain-containing protein</fullName>
    </recommendedName>
</protein>
<dbReference type="GeneID" id="67180013"/>
<keyword evidence="3" id="KW-1185">Reference proteome</keyword>
<dbReference type="Pfam" id="PF18545">
    <property type="entry name" value="HalOD1"/>
    <property type="match status" value="1"/>
</dbReference>
<proteinExistence type="predicted"/>
<accession>A0A8T8WHT0</accession>
<feature type="domain" description="Halobacterial output" evidence="1">
    <location>
        <begin position="5"/>
        <end position="72"/>
    </location>
</feature>
<reference evidence="2 3" key="1">
    <citation type="journal article" date="2021" name="Int. J. Syst. Evol. Microbiol.">
        <title>Halobaculum halophilum sp. nov. and Halobaculum salinum sp. nov., isolated from salt lake and saline soil.</title>
        <authorList>
            <person name="Cui H.L."/>
            <person name="Shi X.W."/>
            <person name="Yin X.M."/>
            <person name="Yang X.Y."/>
            <person name="Hou J."/>
            <person name="Zhu L."/>
        </authorList>
    </citation>
    <scope>NUCLEOTIDE SEQUENCE [LARGE SCALE GENOMIC DNA]</scope>
    <source>
        <strain evidence="2 3">NBRC 109044</strain>
    </source>
</reference>
<dbReference type="InterPro" id="IPR040624">
    <property type="entry name" value="HalOD1"/>
</dbReference>
<keyword evidence="2" id="KW-0614">Plasmid</keyword>
<geneLocation type="plasmid" evidence="2 3">
    <name>unnamed2</name>
</geneLocation>
<dbReference type="AlphaFoldDB" id="A0A8T8WHT0"/>
<organism evidence="2 3">
    <name type="scientific">Halobaculum magnesiiphilum</name>
    <dbReference type="NCBI Taxonomy" id="1017351"/>
    <lineage>
        <taxon>Archaea</taxon>
        <taxon>Methanobacteriati</taxon>
        <taxon>Methanobacteriota</taxon>
        <taxon>Stenosarchaea group</taxon>
        <taxon>Halobacteria</taxon>
        <taxon>Halobacteriales</taxon>
        <taxon>Haloferacaceae</taxon>
        <taxon>Halobaculum</taxon>
    </lineage>
</organism>